<reference evidence="2" key="1">
    <citation type="journal article" date="2019" name="Int. J. Syst. Evol. Microbiol.">
        <title>The Global Catalogue of Microorganisms (GCM) 10K type strain sequencing project: providing services to taxonomists for standard genome sequencing and annotation.</title>
        <authorList>
            <consortium name="The Broad Institute Genomics Platform"/>
            <consortium name="The Broad Institute Genome Sequencing Center for Infectious Disease"/>
            <person name="Wu L."/>
            <person name="Ma J."/>
        </authorList>
    </citation>
    <scope>NUCLEOTIDE SEQUENCE [LARGE SCALE GENOMIC DNA]</scope>
    <source>
        <strain evidence="2">CGMCC 1.12859</strain>
    </source>
</reference>
<gene>
    <name evidence="1" type="ORF">ACFQMG_01210</name>
</gene>
<organism evidence="1 2">
    <name type="scientific">Kitasatospora paranensis</name>
    <dbReference type="NCBI Taxonomy" id="258053"/>
    <lineage>
        <taxon>Bacteria</taxon>
        <taxon>Bacillati</taxon>
        <taxon>Actinomycetota</taxon>
        <taxon>Actinomycetes</taxon>
        <taxon>Kitasatosporales</taxon>
        <taxon>Streptomycetaceae</taxon>
        <taxon>Kitasatospora</taxon>
    </lineage>
</organism>
<accession>A0ABW2FLN0</accession>
<protein>
    <submittedName>
        <fullName evidence="1">Uncharacterized protein</fullName>
    </submittedName>
</protein>
<keyword evidence="2" id="KW-1185">Reference proteome</keyword>
<dbReference type="EMBL" id="JBHTAJ010000002">
    <property type="protein sequence ID" value="MFC7178176.1"/>
    <property type="molecule type" value="Genomic_DNA"/>
</dbReference>
<sequence length="261" mass="28503">MESWDELTVTEQVLVRRAVAGTTPRGSAQHITAVLRWAGSPEVPRRRNASPAEQRERVPELAAATLRLVADGWLTVCRALSTPFVQDDGPVVTGPELERLVADPATWLMPSGSTSGMPALSLRATAEGSRRWEARAYAPDAQVAMDRMDLTEDEERVRVCALEASGWLTGPFGILADLPSELEGEELRAYVTADLAPLVRFVREGAIEVLHVAEPGAEATIIPPEDLVDAFGDRELRCDDRDDWGVGFTCILTQSRANAFR</sequence>
<evidence type="ECO:0000313" key="1">
    <source>
        <dbReference type="EMBL" id="MFC7178176.1"/>
    </source>
</evidence>
<comment type="caution">
    <text evidence="1">The sequence shown here is derived from an EMBL/GenBank/DDBJ whole genome shotgun (WGS) entry which is preliminary data.</text>
</comment>
<evidence type="ECO:0000313" key="2">
    <source>
        <dbReference type="Proteomes" id="UP001596435"/>
    </source>
</evidence>
<name>A0ABW2FLN0_9ACTN</name>
<proteinExistence type="predicted"/>
<dbReference type="Proteomes" id="UP001596435">
    <property type="component" value="Unassembled WGS sequence"/>
</dbReference>
<dbReference type="RefSeq" id="WP_345708972.1">
    <property type="nucleotide sequence ID" value="NZ_BAABKV010000001.1"/>
</dbReference>